<dbReference type="InterPro" id="IPR010982">
    <property type="entry name" value="Lambda_DNA-bd_dom_sf"/>
</dbReference>
<evidence type="ECO:0000313" key="2">
    <source>
        <dbReference type="Proteomes" id="UP000216101"/>
    </source>
</evidence>
<evidence type="ECO:0008006" key="3">
    <source>
        <dbReference type="Google" id="ProtNLM"/>
    </source>
</evidence>
<name>A0A266Q1C1_9GAMM</name>
<accession>A0A266Q1C1</accession>
<dbReference type="EMBL" id="NHNI01000004">
    <property type="protein sequence ID" value="OZY83678.1"/>
    <property type="molecule type" value="Genomic_DNA"/>
</dbReference>
<comment type="caution">
    <text evidence="1">The sequence shown here is derived from an EMBL/GenBank/DDBJ whole genome shotgun (WGS) entry which is preliminary data.</text>
</comment>
<reference evidence="2" key="1">
    <citation type="submission" date="2017-05" db="EMBL/GenBank/DDBJ databases">
        <authorList>
            <person name="Barney B.M."/>
        </authorList>
    </citation>
    <scope>NUCLEOTIDE SEQUENCE [LARGE SCALE GENOMIC DNA]</scope>
    <source>
        <strain evidence="2">PSBB022</strain>
    </source>
</reference>
<proteinExistence type="predicted"/>
<dbReference type="AlphaFoldDB" id="A0A266Q1C1"/>
<sequence>MARGLLCWSVRQLAERADVGLSTIKRLEALDTVPASAQVGTLQAIAKAFTDTGKVRFDGLDGVYMVGV</sequence>
<dbReference type="Proteomes" id="UP000216101">
    <property type="component" value="Unassembled WGS sequence"/>
</dbReference>
<dbReference type="STRING" id="1209072.GCA_000766945_02467"/>
<organism evidence="1 2">
    <name type="scientific">Cellvibrio mixtus</name>
    <dbReference type="NCBI Taxonomy" id="39650"/>
    <lineage>
        <taxon>Bacteria</taxon>
        <taxon>Pseudomonadati</taxon>
        <taxon>Pseudomonadota</taxon>
        <taxon>Gammaproteobacteria</taxon>
        <taxon>Cellvibrionales</taxon>
        <taxon>Cellvibrionaceae</taxon>
        <taxon>Cellvibrio</taxon>
    </lineage>
</organism>
<dbReference type="InterPro" id="IPR001387">
    <property type="entry name" value="Cro/C1-type_HTH"/>
</dbReference>
<keyword evidence="2" id="KW-1185">Reference proteome</keyword>
<evidence type="ECO:0000313" key="1">
    <source>
        <dbReference type="EMBL" id="OZY83678.1"/>
    </source>
</evidence>
<protein>
    <recommendedName>
        <fullName evidence="3">HTH cro/C1-type domain-containing protein</fullName>
    </recommendedName>
</protein>
<dbReference type="CDD" id="cd00093">
    <property type="entry name" value="HTH_XRE"/>
    <property type="match status" value="1"/>
</dbReference>
<gene>
    <name evidence="1" type="ORF">CBP51_19990</name>
</gene>
<dbReference type="Gene3D" id="1.10.260.40">
    <property type="entry name" value="lambda repressor-like DNA-binding domains"/>
    <property type="match status" value="1"/>
</dbReference>
<dbReference type="GO" id="GO:0003677">
    <property type="term" value="F:DNA binding"/>
    <property type="evidence" value="ECO:0007669"/>
    <property type="project" value="InterPro"/>
</dbReference>